<evidence type="ECO:0000259" key="1">
    <source>
        <dbReference type="Pfam" id="PF00248"/>
    </source>
</evidence>
<gene>
    <name evidence="2" type="ORF">ENM84_00340</name>
</gene>
<proteinExistence type="predicted"/>
<reference evidence="2" key="1">
    <citation type="journal article" date="2020" name="mSystems">
        <title>Genome- and Community-Level Interaction Insights into Carbon Utilization and Element Cycling Functions of Hydrothermarchaeota in Hydrothermal Sediment.</title>
        <authorList>
            <person name="Zhou Z."/>
            <person name="Liu Y."/>
            <person name="Xu W."/>
            <person name="Pan J."/>
            <person name="Luo Z.H."/>
            <person name="Li M."/>
        </authorList>
    </citation>
    <scope>NUCLEOTIDE SEQUENCE [LARGE SCALE GENOMIC DNA]</scope>
    <source>
        <strain evidence="2">SpSt-1121</strain>
    </source>
</reference>
<name>A0A7C5TJV5_9CREN</name>
<feature type="domain" description="NADP-dependent oxidoreductase" evidence="1">
    <location>
        <begin position="24"/>
        <end position="270"/>
    </location>
</feature>
<dbReference type="InterPro" id="IPR036812">
    <property type="entry name" value="NAD(P)_OxRdtase_dom_sf"/>
</dbReference>
<sequence>MPRFNIDINDCKPLGKSNECVSAIGIGTRNIHNYRNAEEALSIAIETGINLFETAGFYGDGLSEELIGRTISKFGRENVFIVTKLLPHYLTNEESAVKAVQASLKRLRTSYVDLLLVYGTHEVISIAHQIRLLEMLAEKGYTRYIGVGNFKIKELKEAMENAKKYDIVANQVAYSAINKRIEKDLIPFAIKNNILILACSPLEKGSIIRHPLLIKIASNYNKTPVQIALNFIISRPYVIAITKTEQKNHVIEIKNAMGWRLQASDIELLEHM</sequence>
<dbReference type="SUPFAM" id="SSF51430">
    <property type="entry name" value="NAD(P)-linked oxidoreductase"/>
    <property type="match status" value="1"/>
</dbReference>
<organism evidence="2">
    <name type="scientific">Ignisphaera aggregans</name>
    <dbReference type="NCBI Taxonomy" id="334771"/>
    <lineage>
        <taxon>Archaea</taxon>
        <taxon>Thermoproteota</taxon>
        <taxon>Thermoprotei</taxon>
        <taxon>Desulfurococcales</taxon>
        <taxon>Desulfurococcaceae</taxon>
        <taxon>Ignisphaera</taxon>
    </lineage>
</organism>
<dbReference type="GO" id="GO:0016491">
    <property type="term" value="F:oxidoreductase activity"/>
    <property type="evidence" value="ECO:0007669"/>
    <property type="project" value="InterPro"/>
</dbReference>
<dbReference type="PANTHER" id="PTHR43638:SF3">
    <property type="entry name" value="ALDEHYDE REDUCTASE"/>
    <property type="match status" value="1"/>
</dbReference>
<dbReference type="Pfam" id="PF00248">
    <property type="entry name" value="Aldo_ket_red"/>
    <property type="match status" value="1"/>
</dbReference>
<comment type="caution">
    <text evidence="2">The sequence shown here is derived from an EMBL/GenBank/DDBJ whole genome shotgun (WGS) entry which is preliminary data.</text>
</comment>
<dbReference type="PRINTS" id="PR00069">
    <property type="entry name" value="ALDKETRDTASE"/>
</dbReference>
<dbReference type="PANTHER" id="PTHR43638">
    <property type="entry name" value="OXIDOREDUCTASE, ALDO/KETO REDUCTASE FAMILY PROTEIN"/>
    <property type="match status" value="1"/>
</dbReference>
<accession>A0A7C5TJV5</accession>
<dbReference type="InterPro" id="IPR023210">
    <property type="entry name" value="NADP_OxRdtase_dom"/>
</dbReference>
<dbReference type="InterPro" id="IPR020471">
    <property type="entry name" value="AKR"/>
</dbReference>
<dbReference type="AlphaFoldDB" id="A0A7C5TJV5"/>
<dbReference type="Gene3D" id="3.20.20.100">
    <property type="entry name" value="NADP-dependent oxidoreductase domain"/>
    <property type="match status" value="1"/>
</dbReference>
<dbReference type="EMBL" id="DRZI01000013">
    <property type="protein sequence ID" value="HHP81090.1"/>
    <property type="molecule type" value="Genomic_DNA"/>
</dbReference>
<evidence type="ECO:0000313" key="2">
    <source>
        <dbReference type="EMBL" id="HHP81090.1"/>
    </source>
</evidence>
<protein>
    <submittedName>
        <fullName evidence="2">Aldo/keto reductase</fullName>
    </submittedName>
</protein>
<dbReference type="CDD" id="cd19072">
    <property type="entry name" value="AKR_AKR3F1-like"/>
    <property type="match status" value="1"/>
</dbReference>